<gene>
    <name evidence="1" type="ORF">H074_05547</name>
</gene>
<dbReference type="RefSeq" id="WP_007029040.1">
    <property type="nucleotide sequence ID" value="NZ_AOHO01000028.1"/>
</dbReference>
<dbReference type="Proteomes" id="UP000054226">
    <property type="component" value="Unassembled WGS sequence"/>
</dbReference>
<reference evidence="1 2" key="1">
    <citation type="journal article" date="2013" name="Genome Announc.">
        <title>Draft Genome Sequence of Amycolatopsis decaplanina Strain DSM 44594T.</title>
        <authorList>
            <person name="Kaur N."/>
            <person name="Kumar S."/>
            <person name="Bala M."/>
            <person name="Raghava G.P."/>
            <person name="Mayilraj S."/>
        </authorList>
    </citation>
    <scope>NUCLEOTIDE SEQUENCE [LARGE SCALE GENOMIC DNA]</scope>
    <source>
        <strain evidence="1 2">DSM 44594</strain>
    </source>
</reference>
<name>M2Z7T9_9PSEU</name>
<proteinExistence type="predicted"/>
<accession>M2Z7T9</accession>
<dbReference type="AlphaFoldDB" id="M2Z7T9"/>
<comment type="caution">
    <text evidence="1">The sequence shown here is derived from an EMBL/GenBank/DDBJ whole genome shotgun (WGS) entry which is preliminary data.</text>
</comment>
<dbReference type="EMBL" id="AOHO01000028">
    <property type="protein sequence ID" value="EME63337.1"/>
    <property type="molecule type" value="Genomic_DNA"/>
</dbReference>
<evidence type="ECO:0000313" key="2">
    <source>
        <dbReference type="Proteomes" id="UP000054226"/>
    </source>
</evidence>
<organism evidence="1 2">
    <name type="scientific">Amycolatopsis decaplanina DSM 44594</name>
    <dbReference type="NCBI Taxonomy" id="1284240"/>
    <lineage>
        <taxon>Bacteria</taxon>
        <taxon>Bacillati</taxon>
        <taxon>Actinomycetota</taxon>
        <taxon>Actinomycetes</taxon>
        <taxon>Pseudonocardiales</taxon>
        <taxon>Pseudonocardiaceae</taxon>
        <taxon>Amycolatopsis</taxon>
    </lineage>
</organism>
<keyword evidence="2" id="KW-1185">Reference proteome</keyword>
<sequence length="117" mass="13201">MEFVVAEDEVRLSAFGVLPQAEKASGDDWVREVRVPVSVTEELHVTWDVIGRSVRVRYEQSSKVVVDVYREQAALLTIEAHETGPVVALEYYAEGCRGRTCVQTQPTFALQDNFLRT</sequence>
<dbReference type="PATRIC" id="fig|1284240.4.peg.1116"/>
<evidence type="ECO:0000313" key="1">
    <source>
        <dbReference type="EMBL" id="EME63337.1"/>
    </source>
</evidence>
<protein>
    <submittedName>
        <fullName evidence="1">Uncharacterized protein</fullName>
    </submittedName>
</protein>
<dbReference type="OrthoDB" id="3636613at2"/>